<evidence type="ECO:0000259" key="1">
    <source>
        <dbReference type="Pfam" id="PF20277"/>
    </source>
</evidence>
<evidence type="ECO:0000313" key="3">
    <source>
        <dbReference type="Proteomes" id="UP000250245"/>
    </source>
</evidence>
<dbReference type="Pfam" id="PF20277">
    <property type="entry name" value="CTD11"/>
    <property type="match status" value="1"/>
</dbReference>
<protein>
    <recommendedName>
        <fullName evidence="1">ABC-three component systems C-terminal domain-containing protein</fullName>
    </recommendedName>
</protein>
<reference evidence="2 3" key="1">
    <citation type="submission" date="2018-06" db="EMBL/GenBank/DDBJ databases">
        <authorList>
            <consortium name="Pathogen Informatics"/>
            <person name="Doyle S."/>
        </authorList>
    </citation>
    <scope>NUCLEOTIDE SEQUENCE [LARGE SCALE GENOMIC DNA]</scope>
    <source>
        <strain evidence="2 3">NCTC11820</strain>
    </source>
</reference>
<evidence type="ECO:0000313" key="2">
    <source>
        <dbReference type="EMBL" id="SQB65085.1"/>
    </source>
</evidence>
<dbReference type="RefSeq" id="WP_013189264.1">
    <property type="nucleotide sequence ID" value="NZ_CP068112.1"/>
</dbReference>
<feature type="domain" description="ABC-three component systems C-terminal" evidence="1">
    <location>
        <begin position="246"/>
        <end position="383"/>
    </location>
</feature>
<proteinExistence type="predicted"/>
<dbReference type="OMA" id="QREHAIS"/>
<organism evidence="2 3">
    <name type="scientific">Mobiluncus curtisii</name>
    <dbReference type="NCBI Taxonomy" id="2051"/>
    <lineage>
        <taxon>Bacteria</taxon>
        <taxon>Bacillati</taxon>
        <taxon>Actinomycetota</taxon>
        <taxon>Actinomycetes</taxon>
        <taxon>Actinomycetales</taxon>
        <taxon>Actinomycetaceae</taxon>
        <taxon>Mobiluncus</taxon>
    </lineage>
</organism>
<dbReference type="EMBL" id="UASJ01000001">
    <property type="protein sequence ID" value="SQB65085.1"/>
    <property type="molecule type" value="Genomic_DNA"/>
</dbReference>
<gene>
    <name evidence="2" type="ORF">NCTC11820_01330</name>
</gene>
<sequence>MSLFTELMKAAYPHLSEGMNVAPYMRSMISRLCSVPEELWYTSRDKTPDEDRADTTLAQYYKRGLSKKLAREMLNNPTCRAFVDSLDYIEGVPTEAADEIKAALAKSIAPFTDKEVNVDNVGDIFFDLIQESLRLTVDPSLEADRKLQRAKTGSMVAINKYGSRLLEDCKYVCSKPGCGESLQNVAPSGQSQVVYEAARIAGDKAEYGNLVTLCSKCFNQYVLGHRKSEEKELKRIKEIQERSARARQTLSAVQIERGITRVVENLARANPKEFEPLNFDPVAVKNKIDEFSDFFLFDEVMQHVTKFFRFIQNQLKEQARLKAFDEELLRAQIKASYRKLADKKFDKLVIHDELSKRLSQLTKQDQRYCSYVVSYFVQSCEVFDAATK</sequence>
<dbReference type="InterPro" id="IPR046921">
    <property type="entry name" value="ABC-3C_CTD11"/>
</dbReference>
<dbReference type="AlphaFoldDB" id="A0A2X2YX77"/>
<name>A0A2X2YX77_9ACTO</name>
<accession>A0A2X2YX77</accession>
<dbReference type="Proteomes" id="UP000250245">
    <property type="component" value="Unassembled WGS sequence"/>
</dbReference>